<evidence type="ECO:0000256" key="1">
    <source>
        <dbReference type="SAM" id="Phobius"/>
    </source>
</evidence>
<name>A0A1G2S7H8_9BACT</name>
<evidence type="ECO:0000313" key="3">
    <source>
        <dbReference type="Proteomes" id="UP000179118"/>
    </source>
</evidence>
<accession>A0A1G2S7H8</accession>
<protein>
    <recommendedName>
        <fullName evidence="4">Type 4 fimbrial biogenesis protein PilX N-terminal domain-containing protein</fullName>
    </recommendedName>
</protein>
<keyword evidence="1" id="KW-0812">Transmembrane</keyword>
<reference evidence="2 3" key="1">
    <citation type="journal article" date="2016" name="Nat. Commun.">
        <title>Thousands of microbial genomes shed light on interconnected biogeochemical processes in an aquifer system.</title>
        <authorList>
            <person name="Anantharaman K."/>
            <person name="Brown C.T."/>
            <person name="Hug L.A."/>
            <person name="Sharon I."/>
            <person name="Castelle C.J."/>
            <person name="Probst A.J."/>
            <person name="Thomas B.C."/>
            <person name="Singh A."/>
            <person name="Wilkins M.J."/>
            <person name="Karaoz U."/>
            <person name="Brodie E.L."/>
            <person name="Williams K.H."/>
            <person name="Hubbard S.S."/>
            <person name="Banfield J.F."/>
        </authorList>
    </citation>
    <scope>NUCLEOTIDE SEQUENCE [LARGE SCALE GENOMIC DNA]</scope>
</reference>
<gene>
    <name evidence="2" type="ORF">A3D51_01785</name>
</gene>
<proteinExistence type="predicted"/>
<evidence type="ECO:0000313" key="2">
    <source>
        <dbReference type="EMBL" id="OHA81063.1"/>
    </source>
</evidence>
<dbReference type="Proteomes" id="UP000179118">
    <property type="component" value="Unassembled WGS sequence"/>
</dbReference>
<keyword evidence="1" id="KW-0472">Membrane</keyword>
<feature type="transmembrane region" description="Helical" evidence="1">
    <location>
        <begin position="21"/>
        <end position="45"/>
    </location>
</feature>
<evidence type="ECO:0008006" key="4">
    <source>
        <dbReference type="Google" id="ProtNLM"/>
    </source>
</evidence>
<organism evidence="2 3">
    <name type="scientific">Candidatus Yonathbacteria bacterium RIFCSPHIGHO2_02_FULL_44_14</name>
    <dbReference type="NCBI Taxonomy" id="1802724"/>
    <lineage>
        <taxon>Bacteria</taxon>
        <taxon>Candidatus Yonathiibacteriota</taxon>
    </lineage>
</organism>
<sequence length="153" mass="15986">MPNKKGACQKSYIKCSSSGIATLPTVIMLGVMSLVVAVGITAVSLTESFVSQGNIQSNKALFYAESGTRDALIRIARNKGYTCATTDCYTVDFSTNGCSLGNDCAKMSVTGNDTAKTVTAKGIMKSSTRTLQVVVALGTDGDITSTTWSEVTN</sequence>
<dbReference type="AlphaFoldDB" id="A0A1G2S7H8"/>
<dbReference type="EMBL" id="MHUT01000011">
    <property type="protein sequence ID" value="OHA81063.1"/>
    <property type="molecule type" value="Genomic_DNA"/>
</dbReference>
<keyword evidence="1" id="KW-1133">Transmembrane helix</keyword>
<comment type="caution">
    <text evidence="2">The sequence shown here is derived from an EMBL/GenBank/DDBJ whole genome shotgun (WGS) entry which is preliminary data.</text>
</comment>